<feature type="compositionally biased region" description="Basic and acidic residues" evidence="2">
    <location>
        <begin position="57"/>
        <end position="67"/>
    </location>
</feature>
<dbReference type="PROSITE" id="PS50088">
    <property type="entry name" value="ANK_REPEAT"/>
    <property type="match status" value="2"/>
</dbReference>
<accession>A0A9P4JC84</accession>
<dbReference type="PANTHER" id="PTHR24149">
    <property type="entry name" value="ANKYRIN REPEAT DOMAIN-CONTAINING PROTEIN 12"/>
    <property type="match status" value="1"/>
</dbReference>
<feature type="compositionally biased region" description="Low complexity" evidence="2">
    <location>
        <begin position="135"/>
        <end position="147"/>
    </location>
</feature>
<dbReference type="PANTHER" id="PTHR24149:SF14">
    <property type="entry name" value="ANKYRIN REPEAT DOMAIN 12"/>
    <property type="match status" value="1"/>
</dbReference>
<dbReference type="EMBL" id="ML996081">
    <property type="protein sequence ID" value="KAF2156985.1"/>
    <property type="molecule type" value="Genomic_DNA"/>
</dbReference>
<feature type="compositionally biased region" description="Basic residues" evidence="2">
    <location>
        <begin position="713"/>
        <end position="722"/>
    </location>
</feature>
<feature type="repeat" description="ANK" evidence="1">
    <location>
        <begin position="404"/>
        <end position="436"/>
    </location>
</feature>
<feature type="compositionally biased region" description="Basic and acidic residues" evidence="2">
    <location>
        <begin position="260"/>
        <end position="271"/>
    </location>
</feature>
<keyword evidence="1" id="KW-0040">ANK repeat</keyword>
<organism evidence="4 5">
    <name type="scientific">Myriangium duriaei CBS 260.36</name>
    <dbReference type="NCBI Taxonomy" id="1168546"/>
    <lineage>
        <taxon>Eukaryota</taxon>
        <taxon>Fungi</taxon>
        <taxon>Dikarya</taxon>
        <taxon>Ascomycota</taxon>
        <taxon>Pezizomycotina</taxon>
        <taxon>Dothideomycetes</taxon>
        <taxon>Dothideomycetidae</taxon>
        <taxon>Myriangiales</taxon>
        <taxon>Myriangiaceae</taxon>
        <taxon>Myriangium</taxon>
    </lineage>
</organism>
<feature type="compositionally biased region" description="Polar residues" evidence="2">
    <location>
        <begin position="301"/>
        <end position="321"/>
    </location>
</feature>
<evidence type="ECO:0000256" key="2">
    <source>
        <dbReference type="SAM" id="MobiDB-lite"/>
    </source>
</evidence>
<dbReference type="Pfam" id="PF12796">
    <property type="entry name" value="Ank_2"/>
    <property type="match status" value="1"/>
</dbReference>
<feature type="compositionally biased region" description="Low complexity" evidence="2">
    <location>
        <begin position="159"/>
        <end position="169"/>
    </location>
</feature>
<dbReference type="Proteomes" id="UP000799439">
    <property type="component" value="Unassembled WGS sequence"/>
</dbReference>
<evidence type="ECO:0000256" key="1">
    <source>
        <dbReference type="PROSITE-ProRule" id="PRU00023"/>
    </source>
</evidence>
<feature type="repeat" description="ANK" evidence="1">
    <location>
        <begin position="371"/>
        <end position="403"/>
    </location>
</feature>
<feature type="compositionally biased region" description="Basic and acidic residues" evidence="2">
    <location>
        <begin position="22"/>
        <end position="32"/>
    </location>
</feature>
<feature type="region of interest" description="Disordered" evidence="2">
    <location>
        <begin position="625"/>
        <end position="827"/>
    </location>
</feature>
<feature type="region of interest" description="Disordered" evidence="2">
    <location>
        <begin position="1"/>
        <end position="331"/>
    </location>
</feature>
<reference evidence="4" key="1">
    <citation type="journal article" date="2020" name="Stud. Mycol.">
        <title>101 Dothideomycetes genomes: a test case for predicting lifestyles and emergence of pathogens.</title>
        <authorList>
            <person name="Haridas S."/>
            <person name="Albert R."/>
            <person name="Binder M."/>
            <person name="Bloem J."/>
            <person name="Labutti K."/>
            <person name="Salamov A."/>
            <person name="Andreopoulos B."/>
            <person name="Baker S."/>
            <person name="Barry K."/>
            <person name="Bills G."/>
            <person name="Bluhm B."/>
            <person name="Cannon C."/>
            <person name="Castanera R."/>
            <person name="Culley D."/>
            <person name="Daum C."/>
            <person name="Ezra D."/>
            <person name="Gonzalez J."/>
            <person name="Henrissat B."/>
            <person name="Kuo A."/>
            <person name="Liang C."/>
            <person name="Lipzen A."/>
            <person name="Lutzoni F."/>
            <person name="Magnuson J."/>
            <person name="Mondo S."/>
            <person name="Nolan M."/>
            <person name="Ohm R."/>
            <person name="Pangilinan J."/>
            <person name="Park H.-J."/>
            <person name="Ramirez L."/>
            <person name="Alfaro M."/>
            <person name="Sun H."/>
            <person name="Tritt A."/>
            <person name="Yoshinaga Y."/>
            <person name="Zwiers L.-H."/>
            <person name="Turgeon B."/>
            <person name="Goodwin S."/>
            <person name="Spatafora J."/>
            <person name="Crous P."/>
            <person name="Grigoriev I."/>
        </authorList>
    </citation>
    <scope>NUCLEOTIDE SEQUENCE</scope>
    <source>
        <strain evidence="4">CBS 260.36</strain>
    </source>
</reference>
<feature type="compositionally biased region" description="Polar residues" evidence="2">
    <location>
        <begin position="7"/>
        <end position="21"/>
    </location>
</feature>
<protein>
    <recommendedName>
        <fullName evidence="3">DUF7593 domain-containing protein</fullName>
    </recommendedName>
</protein>
<dbReference type="InterPro" id="IPR056015">
    <property type="entry name" value="DUF7593"/>
</dbReference>
<dbReference type="OrthoDB" id="194358at2759"/>
<feature type="compositionally biased region" description="Low complexity" evidence="2">
    <location>
        <begin position="686"/>
        <end position="699"/>
    </location>
</feature>
<feature type="region of interest" description="Disordered" evidence="2">
    <location>
        <begin position="912"/>
        <end position="932"/>
    </location>
</feature>
<dbReference type="PROSITE" id="PS50297">
    <property type="entry name" value="ANK_REP_REGION"/>
    <property type="match status" value="2"/>
</dbReference>
<feature type="compositionally biased region" description="Polar residues" evidence="2">
    <location>
        <begin position="923"/>
        <end position="932"/>
    </location>
</feature>
<sequence>MIDRQRTSPAGISEAQPSLSGDSRHSERDRLSARAKVPRSRSVASDDDETNATIAVRHTETDPAKDDSEAETVLSSPVKRREALRKTNGIKAEPEDSNASIDARIQDPPPSLKPSIEVNHEIPSTSGATQRPKSRQPSKSPSQARPANNVRRRDEQESDGASDLSDLADTNSKAASVSSKRDRYDSEPPNGKDLLNPRKRKHRESSFGRKQLAAETIKRQRRSSANEQIEKNGSGRSSEERSPPAKLRRHKRAASSNQNDEVHEDSIEVHHNGRSRRAASHLPSRDDKTSGPIWDSDSDSEISVQPSQSRNTRSINRSVSTPGRPMGREHKRHVNKYGFTRLAEACESGDLESVKEWLEKDREQLEICEFAGNSPLQIASLNGYPDIVQFLLDRGCNKDCANIDNDTPLIDAVENGHSDVVGVLLNAGVDPLHQNRKGQQALDVITDQTEDGPEIRDMLKKAIEERQQKGINVAPHIDVEVERTDRLGPKQALLFMARTPENLLKLVANNDRKGVIEFLEARVPVDNNIVAAAAKTGDVYLLNLLLADMSPRKAKSKAEKPMLAALGTSHFQVVKALTELEQFDPLWRSRTNGMTWYEYAESRGGPHWKEERELLHRLYTEAQATHRGLSSSPISDFKNSIRRQKSPALSKESDVELDEGDSPDVARIKRRLMSKKDMRAASSRKSPSTESSHAASSPEVVTKPSESDELKPPRRKPGRPRTKSLSSQPTDVKTRRIKATRENIALFDGTQTTGNKSRKPSTSSNSRPAAESVGPYKKVTNNSNEDTIMTDAKAAAEEEERAQTARKEAEEQARREEAEKAAEAQAEIQQRLDERKQKLDTFPSALRHSLQTQDTNPTRFIRYLAHRFLPIQAVQGAALGLEGPDRDKPYMLTYQAAGLLRGRAADELLSLPPQDGAPAPSPSLFTSAPTHPITSDQRTAVRIIIGATRLADQLPSLNPKDNTPGELSYVQRIVHERRLFDDMAPVSWIGVRDFLRVKADLQDAEGYWHLAQLPPVGVAFDAKIEGYTRPSGRFEVLDEELKGRIGKGLKEGDGKDVSFFTGVTKHVTQVTVVAD</sequence>
<dbReference type="SUPFAM" id="SSF48403">
    <property type="entry name" value="Ankyrin repeat"/>
    <property type="match status" value="1"/>
</dbReference>
<evidence type="ECO:0000259" key="3">
    <source>
        <dbReference type="Pfam" id="PF24513"/>
    </source>
</evidence>
<dbReference type="AlphaFoldDB" id="A0A9P4JC84"/>
<comment type="caution">
    <text evidence="4">The sequence shown here is derived from an EMBL/GenBank/DDBJ whole genome shotgun (WGS) entry which is preliminary data.</text>
</comment>
<name>A0A9P4JC84_9PEZI</name>
<dbReference type="InterPro" id="IPR036770">
    <property type="entry name" value="Ankyrin_rpt-contain_sf"/>
</dbReference>
<feature type="compositionally biased region" description="Basic and acidic residues" evidence="2">
    <location>
        <begin position="801"/>
        <end position="822"/>
    </location>
</feature>
<dbReference type="InterPro" id="IPR002110">
    <property type="entry name" value="Ankyrin_rpt"/>
</dbReference>
<dbReference type="InterPro" id="IPR053210">
    <property type="entry name" value="ANKRD12"/>
</dbReference>
<proteinExistence type="predicted"/>
<feature type="compositionally biased region" description="Polar residues" evidence="2">
    <location>
        <begin position="628"/>
        <end position="638"/>
    </location>
</feature>
<dbReference type="GO" id="GO:0005654">
    <property type="term" value="C:nucleoplasm"/>
    <property type="evidence" value="ECO:0007669"/>
    <property type="project" value="TreeGrafter"/>
</dbReference>
<evidence type="ECO:0000313" key="4">
    <source>
        <dbReference type="EMBL" id="KAF2156985.1"/>
    </source>
</evidence>
<gene>
    <name evidence="4" type="ORF">K461DRAFT_263943</name>
</gene>
<dbReference type="Pfam" id="PF24513">
    <property type="entry name" value="DUF7593"/>
    <property type="match status" value="1"/>
</dbReference>
<feature type="domain" description="DUF7593" evidence="3">
    <location>
        <begin position="839"/>
        <end position="998"/>
    </location>
</feature>
<dbReference type="SMART" id="SM00248">
    <property type="entry name" value="ANK"/>
    <property type="match status" value="4"/>
</dbReference>
<keyword evidence="5" id="KW-1185">Reference proteome</keyword>
<evidence type="ECO:0000313" key="5">
    <source>
        <dbReference type="Proteomes" id="UP000799439"/>
    </source>
</evidence>
<dbReference type="Gene3D" id="1.25.40.20">
    <property type="entry name" value="Ankyrin repeat-containing domain"/>
    <property type="match status" value="1"/>
</dbReference>
<feature type="compositionally biased region" description="Polar residues" evidence="2">
    <location>
        <begin position="749"/>
        <end position="767"/>
    </location>
</feature>